<dbReference type="InterPro" id="IPR035472">
    <property type="entry name" value="RpiR-like_SIS"/>
</dbReference>
<proteinExistence type="predicted"/>
<evidence type="ECO:0000259" key="4">
    <source>
        <dbReference type="PROSITE" id="PS51071"/>
    </source>
</evidence>
<evidence type="ECO:0000256" key="3">
    <source>
        <dbReference type="ARBA" id="ARBA00023163"/>
    </source>
</evidence>
<dbReference type="Pfam" id="PF01418">
    <property type="entry name" value="HTH_6"/>
    <property type="match status" value="1"/>
</dbReference>
<evidence type="ECO:0000313" key="6">
    <source>
        <dbReference type="EMBL" id="SDB82215.1"/>
    </source>
</evidence>
<reference evidence="7" key="1">
    <citation type="submission" date="2016-09" db="EMBL/GenBank/DDBJ databases">
        <authorList>
            <person name="Varghese N."/>
            <person name="Submissions S."/>
        </authorList>
    </citation>
    <scope>NUCLEOTIDE SEQUENCE [LARGE SCALE GENOMIC DNA]</scope>
    <source>
        <strain evidence="7">S5</strain>
    </source>
</reference>
<dbReference type="PROSITE" id="PS51071">
    <property type="entry name" value="HTH_RPIR"/>
    <property type="match status" value="1"/>
</dbReference>
<dbReference type="PROSITE" id="PS51464">
    <property type="entry name" value="SIS"/>
    <property type="match status" value="1"/>
</dbReference>
<dbReference type="PANTHER" id="PTHR30514">
    <property type="entry name" value="GLUCOKINASE"/>
    <property type="match status" value="1"/>
</dbReference>
<keyword evidence="1" id="KW-0805">Transcription regulation</keyword>
<feature type="domain" description="HTH rpiR-type" evidence="4">
    <location>
        <begin position="9"/>
        <end position="85"/>
    </location>
</feature>
<dbReference type="GO" id="GO:0003700">
    <property type="term" value="F:DNA-binding transcription factor activity"/>
    <property type="evidence" value="ECO:0007669"/>
    <property type="project" value="InterPro"/>
</dbReference>
<keyword evidence="7" id="KW-1185">Reference proteome</keyword>
<dbReference type="SUPFAM" id="SSF53697">
    <property type="entry name" value="SIS domain"/>
    <property type="match status" value="1"/>
</dbReference>
<dbReference type="AlphaFoldDB" id="A0A1G6GKE9"/>
<keyword evidence="2" id="KW-0238">DNA-binding</keyword>
<dbReference type="SUPFAM" id="SSF46689">
    <property type="entry name" value="Homeodomain-like"/>
    <property type="match status" value="1"/>
</dbReference>
<dbReference type="InterPro" id="IPR001347">
    <property type="entry name" value="SIS_dom"/>
</dbReference>
<name>A0A1G6GKE9_9BACI</name>
<organism evidence="6 7">
    <name type="scientific">Pelagirhabdus alkalitolerans</name>
    <dbReference type="NCBI Taxonomy" id="1612202"/>
    <lineage>
        <taxon>Bacteria</taxon>
        <taxon>Bacillati</taxon>
        <taxon>Bacillota</taxon>
        <taxon>Bacilli</taxon>
        <taxon>Bacillales</taxon>
        <taxon>Bacillaceae</taxon>
        <taxon>Pelagirhabdus</taxon>
    </lineage>
</organism>
<dbReference type="RefSeq" id="WP_090791920.1">
    <property type="nucleotide sequence ID" value="NZ_FMYI01000001.1"/>
</dbReference>
<dbReference type="Gene3D" id="1.10.10.10">
    <property type="entry name" value="Winged helix-like DNA-binding domain superfamily/Winged helix DNA-binding domain"/>
    <property type="match status" value="1"/>
</dbReference>
<keyword evidence="3" id="KW-0804">Transcription</keyword>
<evidence type="ECO:0000259" key="5">
    <source>
        <dbReference type="PROSITE" id="PS51464"/>
    </source>
</evidence>
<dbReference type="InterPro" id="IPR046348">
    <property type="entry name" value="SIS_dom_sf"/>
</dbReference>
<evidence type="ECO:0000313" key="7">
    <source>
        <dbReference type="Proteomes" id="UP000242949"/>
    </source>
</evidence>
<dbReference type="InterPro" id="IPR009057">
    <property type="entry name" value="Homeodomain-like_sf"/>
</dbReference>
<dbReference type="InterPro" id="IPR036388">
    <property type="entry name" value="WH-like_DNA-bd_sf"/>
</dbReference>
<dbReference type="EMBL" id="FMYI01000001">
    <property type="protein sequence ID" value="SDB82215.1"/>
    <property type="molecule type" value="Genomic_DNA"/>
</dbReference>
<dbReference type="OrthoDB" id="3684496at2"/>
<dbReference type="Proteomes" id="UP000242949">
    <property type="component" value="Unassembled WGS sequence"/>
</dbReference>
<dbReference type="GO" id="GO:1901135">
    <property type="term" value="P:carbohydrate derivative metabolic process"/>
    <property type="evidence" value="ECO:0007669"/>
    <property type="project" value="InterPro"/>
</dbReference>
<accession>A0A1G6GKE9</accession>
<dbReference type="PANTHER" id="PTHR30514:SF1">
    <property type="entry name" value="HTH-TYPE TRANSCRIPTIONAL REGULATOR HEXR-RELATED"/>
    <property type="match status" value="1"/>
</dbReference>
<evidence type="ECO:0000256" key="1">
    <source>
        <dbReference type="ARBA" id="ARBA00023015"/>
    </source>
</evidence>
<dbReference type="InterPro" id="IPR047640">
    <property type="entry name" value="RpiR-like"/>
</dbReference>
<gene>
    <name evidence="6" type="ORF">SAMN05421734_101186</name>
</gene>
<dbReference type="GO" id="GO:0097367">
    <property type="term" value="F:carbohydrate derivative binding"/>
    <property type="evidence" value="ECO:0007669"/>
    <property type="project" value="InterPro"/>
</dbReference>
<feature type="domain" description="SIS" evidence="5">
    <location>
        <begin position="122"/>
        <end position="262"/>
    </location>
</feature>
<dbReference type="Pfam" id="PF01380">
    <property type="entry name" value="SIS"/>
    <property type="match status" value="1"/>
</dbReference>
<protein>
    <submittedName>
        <fullName evidence="6">Transcriptional regulator, RpiR family</fullName>
    </submittedName>
</protein>
<dbReference type="STRING" id="1612202.SAMN05421734_101186"/>
<sequence length="280" mass="31317">MQNGQDLTLKPSLQLEQFKHQLTKSEQKIFQYIQSHPQSIIYDSLTEFAEKSRVAEATALRFFRKLGYSGFQAFKLAYAHEQSADRDEKSEHERFSAQIKHSMATTIEESFELLDESTLSKVIDRIDDSDDVVVFGIGASGIAGLDMQNRLMRIGKNITVVTDTHTQIMRATSATKKTVLIAISLSGSTKEIIDHVQIAKDKGATIIALTNYAKSPLSSLADHVLLSSYKENPLDRGSLIAKVSQLYLIDCICTGLSIKNSEHAQRIKHEITQHTTPKIY</sequence>
<dbReference type="CDD" id="cd05013">
    <property type="entry name" value="SIS_RpiR"/>
    <property type="match status" value="1"/>
</dbReference>
<evidence type="ECO:0000256" key="2">
    <source>
        <dbReference type="ARBA" id="ARBA00023125"/>
    </source>
</evidence>
<dbReference type="GO" id="GO:0003677">
    <property type="term" value="F:DNA binding"/>
    <property type="evidence" value="ECO:0007669"/>
    <property type="project" value="UniProtKB-KW"/>
</dbReference>
<dbReference type="InterPro" id="IPR000281">
    <property type="entry name" value="HTH_RpiR"/>
</dbReference>
<dbReference type="Gene3D" id="3.40.50.10490">
    <property type="entry name" value="Glucose-6-phosphate isomerase like protein, domain 1"/>
    <property type="match status" value="1"/>
</dbReference>